<evidence type="ECO:0000256" key="5">
    <source>
        <dbReference type="ARBA" id="ARBA00022989"/>
    </source>
</evidence>
<keyword evidence="7" id="KW-0653">Protein transport</keyword>
<comment type="subcellular location">
    <subcellularLocation>
        <location evidence="1">Cell membrane</location>
        <topology evidence="1">Single-pass membrane protein</topology>
    </subcellularLocation>
    <subcellularLocation>
        <location evidence="7">Cell membrane</location>
        <topology evidence="7">Single-pass type II membrane protein</topology>
    </subcellularLocation>
</comment>
<keyword evidence="10" id="KW-1185">Reference proteome</keyword>
<dbReference type="PANTHER" id="PTHR30558">
    <property type="entry name" value="EXBD MEMBRANE COMPONENT OF PMF-DRIVEN MACROMOLECULE IMPORT SYSTEM"/>
    <property type="match status" value="1"/>
</dbReference>
<dbReference type="GO" id="GO:0015031">
    <property type="term" value="P:protein transport"/>
    <property type="evidence" value="ECO:0007669"/>
    <property type="project" value="UniProtKB-KW"/>
</dbReference>
<evidence type="ECO:0000256" key="3">
    <source>
        <dbReference type="ARBA" id="ARBA00022475"/>
    </source>
</evidence>
<dbReference type="OrthoDB" id="952702at2"/>
<dbReference type="RefSeq" id="WP_089889822.1">
    <property type="nucleotide sequence ID" value="NZ_FOJG01000001.1"/>
</dbReference>
<gene>
    <name evidence="9" type="ORF">SAMN04488122_0391</name>
</gene>
<feature type="region of interest" description="Disordered" evidence="8">
    <location>
        <begin position="1"/>
        <end position="23"/>
    </location>
</feature>
<evidence type="ECO:0000256" key="6">
    <source>
        <dbReference type="ARBA" id="ARBA00023136"/>
    </source>
</evidence>
<keyword evidence="3" id="KW-1003">Cell membrane</keyword>
<dbReference type="STRING" id="29529.SAMN04488122_0391"/>
<evidence type="ECO:0000256" key="2">
    <source>
        <dbReference type="ARBA" id="ARBA00005811"/>
    </source>
</evidence>
<keyword evidence="6" id="KW-0472">Membrane</keyword>
<keyword evidence="5" id="KW-1133">Transmembrane helix</keyword>
<evidence type="ECO:0000313" key="10">
    <source>
        <dbReference type="Proteomes" id="UP000199310"/>
    </source>
</evidence>
<organism evidence="9 10">
    <name type="scientific">Chitinophaga arvensicola</name>
    <dbReference type="NCBI Taxonomy" id="29529"/>
    <lineage>
        <taxon>Bacteria</taxon>
        <taxon>Pseudomonadati</taxon>
        <taxon>Bacteroidota</taxon>
        <taxon>Chitinophagia</taxon>
        <taxon>Chitinophagales</taxon>
        <taxon>Chitinophagaceae</taxon>
        <taxon>Chitinophaga</taxon>
    </lineage>
</organism>
<comment type="similarity">
    <text evidence="2 7">Belongs to the ExbD/TolR family.</text>
</comment>
<evidence type="ECO:0000256" key="7">
    <source>
        <dbReference type="RuleBase" id="RU003879"/>
    </source>
</evidence>
<name>A0A1I0NV50_9BACT</name>
<dbReference type="Proteomes" id="UP000199310">
    <property type="component" value="Unassembled WGS sequence"/>
</dbReference>
<protein>
    <submittedName>
        <fullName evidence="9">Biopolymer transport protein ExbD</fullName>
    </submittedName>
</protein>
<dbReference type="AlphaFoldDB" id="A0A1I0NV50"/>
<dbReference type="GO" id="GO:0022857">
    <property type="term" value="F:transmembrane transporter activity"/>
    <property type="evidence" value="ECO:0007669"/>
    <property type="project" value="InterPro"/>
</dbReference>
<evidence type="ECO:0000313" key="9">
    <source>
        <dbReference type="EMBL" id="SEW05556.1"/>
    </source>
</evidence>
<dbReference type="Pfam" id="PF02472">
    <property type="entry name" value="ExbD"/>
    <property type="match status" value="1"/>
</dbReference>
<proteinExistence type="inferred from homology"/>
<dbReference type="InterPro" id="IPR003400">
    <property type="entry name" value="ExbD"/>
</dbReference>
<sequence>MAEMNTAPEGGKRGTRSNKKSTRVDMTPMVDLGFLLITFFMLTTTMAKPKTMDLVMPREDGPPMSLPAKKALTVILGPNNRIAWYEGMGDDPATPPQVHYSSYANQHGIRDVIMEKKAAVYQAFNKNDLMVLVKADKGSNYKNVVDIMDELLISKIDRYAVVDINDKEAAYFK</sequence>
<keyword evidence="4 7" id="KW-0812">Transmembrane</keyword>
<evidence type="ECO:0000256" key="4">
    <source>
        <dbReference type="ARBA" id="ARBA00022692"/>
    </source>
</evidence>
<dbReference type="GO" id="GO:0005886">
    <property type="term" value="C:plasma membrane"/>
    <property type="evidence" value="ECO:0007669"/>
    <property type="project" value="UniProtKB-SubCell"/>
</dbReference>
<accession>A0A1I0NV50</accession>
<evidence type="ECO:0000256" key="1">
    <source>
        <dbReference type="ARBA" id="ARBA00004162"/>
    </source>
</evidence>
<dbReference type="PANTHER" id="PTHR30558:SF3">
    <property type="entry name" value="BIOPOLYMER TRANSPORT PROTEIN EXBD-RELATED"/>
    <property type="match status" value="1"/>
</dbReference>
<evidence type="ECO:0000256" key="8">
    <source>
        <dbReference type="SAM" id="MobiDB-lite"/>
    </source>
</evidence>
<reference evidence="10" key="1">
    <citation type="submission" date="2016-10" db="EMBL/GenBank/DDBJ databases">
        <authorList>
            <person name="Varghese N."/>
            <person name="Submissions S."/>
        </authorList>
    </citation>
    <scope>NUCLEOTIDE SEQUENCE [LARGE SCALE GENOMIC DNA]</scope>
    <source>
        <strain evidence="10">DSM 3695</strain>
    </source>
</reference>
<dbReference type="EMBL" id="FOJG01000001">
    <property type="protein sequence ID" value="SEW05556.1"/>
    <property type="molecule type" value="Genomic_DNA"/>
</dbReference>
<keyword evidence="7" id="KW-0813">Transport</keyword>